<name>A0A1H0IQ29_9PSEU</name>
<protein>
    <submittedName>
        <fullName evidence="1">Uncharacterized protein</fullName>
    </submittedName>
</protein>
<gene>
    <name evidence="1" type="ORF">SAMN05192558_102650</name>
</gene>
<proteinExistence type="predicted"/>
<dbReference type="RefSeq" id="WP_091371318.1">
    <property type="nucleotide sequence ID" value="NZ_FNDV01000008.1"/>
</dbReference>
<evidence type="ECO:0000313" key="2">
    <source>
        <dbReference type="Proteomes" id="UP000199651"/>
    </source>
</evidence>
<dbReference type="STRING" id="504798.SAMN05421871_108349"/>
<dbReference type="Pfam" id="PF19844">
    <property type="entry name" value="DUF6319"/>
    <property type="match status" value="1"/>
</dbReference>
<dbReference type="InterPro" id="IPR046282">
    <property type="entry name" value="DUF6319"/>
</dbReference>
<accession>A0A1H0IQ29</accession>
<sequence>MARVASLSTEQVERLRGDVAAGKPAGVWFTAAAVGVTAGQSGKVVGFAEPAEGDFIQVRPTGSRDELTFSPAELTLVKPPPKPKPAPAPVVVEPVAAALPEVVVGIEPAPVVRKPPPHKPAEVTVTLHSTLEGEWTVDVLVGKKRVVRWEPVPAGDVARAAKSLPSGVGEAIGTALEAAKRRQLARVEQLKAELDAAQRALRDLG</sequence>
<dbReference type="AlphaFoldDB" id="A0A1H0IQ29"/>
<keyword evidence="2" id="KW-1185">Reference proteome</keyword>
<evidence type="ECO:0000313" key="1">
    <source>
        <dbReference type="EMBL" id="SDO33463.1"/>
    </source>
</evidence>
<dbReference type="EMBL" id="FNJB01000002">
    <property type="protein sequence ID" value="SDO33463.1"/>
    <property type="molecule type" value="Genomic_DNA"/>
</dbReference>
<organism evidence="1 2">
    <name type="scientific">Actinokineospora alba</name>
    <dbReference type="NCBI Taxonomy" id="504798"/>
    <lineage>
        <taxon>Bacteria</taxon>
        <taxon>Bacillati</taxon>
        <taxon>Actinomycetota</taxon>
        <taxon>Actinomycetes</taxon>
        <taxon>Pseudonocardiales</taxon>
        <taxon>Pseudonocardiaceae</taxon>
        <taxon>Actinokineospora</taxon>
    </lineage>
</organism>
<dbReference type="OrthoDB" id="4560653at2"/>
<dbReference type="Proteomes" id="UP000199651">
    <property type="component" value="Unassembled WGS sequence"/>
</dbReference>
<reference evidence="2" key="1">
    <citation type="submission" date="2016-10" db="EMBL/GenBank/DDBJ databases">
        <authorList>
            <person name="Varghese N."/>
            <person name="Submissions S."/>
        </authorList>
    </citation>
    <scope>NUCLEOTIDE SEQUENCE [LARGE SCALE GENOMIC DNA]</scope>
    <source>
        <strain evidence="2">IBRC-M 10655</strain>
    </source>
</reference>